<name>A0A834TI03_9FABA</name>
<keyword evidence="3" id="KW-1185">Reference proteome</keyword>
<evidence type="ECO:0000313" key="2">
    <source>
        <dbReference type="EMBL" id="KAF7822150.1"/>
    </source>
</evidence>
<gene>
    <name evidence="2" type="ORF">G2W53_027605</name>
</gene>
<accession>A0A834TI03</accession>
<sequence>MASKEFNGMNKSGMKRSSPTHSRSPHVPPTTTIIVLQPRQYPHRPAPKRCV</sequence>
<reference evidence="2" key="1">
    <citation type="submission" date="2020-09" db="EMBL/GenBank/DDBJ databases">
        <title>Genome-Enabled Discovery of Anthraquinone Biosynthesis in Senna tora.</title>
        <authorList>
            <person name="Kang S.-H."/>
            <person name="Pandey R.P."/>
            <person name="Lee C.-M."/>
            <person name="Sim J.-S."/>
            <person name="Jeong J.-T."/>
            <person name="Choi B.-S."/>
            <person name="Jung M."/>
            <person name="Ginzburg D."/>
            <person name="Zhao K."/>
            <person name="Won S.Y."/>
            <person name="Oh T.-J."/>
            <person name="Yu Y."/>
            <person name="Kim N.-H."/>
            <person name="Lee O.R."/>
            <person name="Lee T.-H."/>
            <person name="Bashyal P."/>
            <person name="Kim T.-S."/>
            <person name="Lee W.-H."/>
            <person name="Kawkins C."/>
            <person name="Kim C.-K."/>
            <person name="Kim J.S."/>
            <person name="Ahn B.O."/>
            <person name="Rhee S.Y."/>
            <person name="Sohng J.K."/>
        </authorList>
    </citation>
    <scope>NUCLEOTIDE SEQUENCE</scope>
    <source>
        <tissue evidence="2">Leaf</tissue>
    </source>
</reference>
<proteinExistence type="predicted"/>
<dbReference type="EMBL" id="JAAIUW010000008">
    <property type="protein sequence ID" value="KAF7822150.1"/>
    <property type="molecule type" value="Genomic_DNA"/>
</dbReference>
<dbReference type="Proteomes" id="UP000634136">
    <property type="component" value="Unassembled WGS sequence"/>
</dbReference>
<feature type="compositionally biased region" description="Basic residues" evidence="1">
    <location>
        <begin position="41"/>
        <end position="51"/>
    </location>
</feature>
<protein>
    <submittedName>
        <fullName evidence="2">Transcription repressor KAN1</fullName>
    </submittedName>
</protein>
<evidence type="ECO:0000313" key="3">
    <source>
        <dbReference type="Proteomes" id="UP000634136"/>
    </source>
</evidence>
<organism evidence="2 3">
    <name type="scientific">Senna tora</name>
    <dbReference type="NCBI Taxonomy" id="362788"/>
    <lineage>
        <taxon>Eukaryota</taxon>
        <taxon>Viridiplantae</taxon>
        <taxon>Streptophyta</taxon>
        <taxon>Embryophyta</taxon>
        <taxon>Tracheophyta</taxon>
        <taxon>Spermatophyta</taxon>
        <taxon>Magnoliopsida</taxon>
        <taxon>eudicotyledons</taxon>
        <taxon>Gunneridae</taxon>
        <taxon>Pentapetalae</taxon>
        <taxon>rosids</taxon>
        <taxon>fabids</taxon>
        <taxon>Fabales</taxon>
        <taxon>Fabaceae</taxon>
        <taxon>Caesalpinioideae</taxon>
        <taxon>Cassia clade</taxon>
        <taxon>Senna</taxon>
    </lineage>
</organism>
<dbReference type="AlphaFoldDB" id="A0A834TI03"/>
<evidence type="ECO:0000256" key="1">
    <source>
        <dbReference type="SAM" id="MobiDB-lite"/>
    </source>
</evidence>
<comment type="caution">
    <text evidence="2">The sequence shown here is derived from an EMBL/GenBank/DDBJ whole genome shotgun (WGS) entry which is preliminary data.</text>
</comment>
<feature type="region of interest" description="Disordered" evidence="1">
    <location>
        <begin position="1"/>
        <end position="51"/>
    </location>
</feature>